<keyword evidence="2" id="KW-1185">Reference proteome</keyword>
<organism evidence="1 2">
    <name type="scientific">Phanerochaete sordida</name>
    <dbReference type="NCBI Taxonomy" id="48140"/>
    <lineage>
        <taxon>Eukaryota</taxon>
        <taxon>Fungi</taxon>
        <taxon>Dikarya</taxon>
        <taxon>Basidiomycota</taxon>
        <taxon>Agaricomycotina</taxon>
        <taxon>Agaricomycetes</taxon>
        <taxon>Polyporales</taxon>
        <taxon>Phanerochaetaceae</taxon>
        <taxon>Phanerochaete</taxon>
    </lineage>
</organism>
<evidence type="ECO:0000313" key="2">
    <source>
        <dbReference type="Proteomes" id="UP000703269"/>
    </source>
</evidence>
<gene>
    <name evidence="1" type="ORF">PsYK624_087000</name>
</gene>
<sequence length="257" mass="29461">MLEHLSQTCLLADPNNHCARIWDRFEDEVPEWTFVVIPFLSTADSRHDFFVVNDIMEFIDDALEGLTFLHAQGIAHRRVSPSTIRTDESPLYPGGFHPIVRWRLPDFTPRHAPSYSRSTARTRVRNYYTGFGDAVPGGPPEAFRADVAALGRLLDTYFTERYSRTEFLAPLVADMKSGRPTAAEALAQWRATRARTSWVGRMRRLPVRSDDESWVWVVLLDVFFMVLMLLERLPAPVRLRMSAISCLPENASWYGWG</sequence>
<dbReference type="InterPro" id="IPR011009">
    <property type="entry name" value="Kinase-like_dom_sf"/>
</dbReference>
<dbReference type="AlphaFoldDB" id="A0A9P3LER8"/>
<dbReference type="Proteomes" id="UP000703269">
    <property type="component" value="Unassembled WGS sequence"/>
</dbReference>
<proteinExistence type="predicted"/>
<dbReference type="OrthoDB" id="5987198at2759"/>
<evidence type="ECO:0008006" key="3">
    <source>
        <dbReference type="Google" id="ProtNLM"/>
    </source>
</evidence>
<protein>
    <recommendedName>
        <fullName evidence="3">Protein kinase domain-containing protein</fullName>
    </recommendedName>
</protein>
<dbReference type="SUPFAM" id="SSF56112">
    <property type="entry name" value="Protein kinase-like (PK-like)"/>
    <property type="match status" value="1"/>
</dbReference>
<evidence type="ECO:0000313" key="1">
    <source>
        <dbReference type="EMBL" id="GJE92545.1"/>
    </source>
</evidence>
<name>A0A9P3LER8_9APHY</name>
<accession>A0A9P3LER8</accession>
<dbReference type="EMBL" id="BPQB01000027">
    <property type="protein sequence ID" value="GJE92545.1"/>
    <property type="molecule type" value="Genomic_DNA"/>
</dbReference>
<reference evidence="1 2" key="1">
    <citation type="submission" date="2021-08" db="EMBL/GenBank/DDBJ databases">
        <title>Draft Genome Sequence of Phanerochaete sordida strain YK-624.</title>
        <authorList>
            <person name="Mori T."/>
            <person name="Dohra H."/>
            <person name="Suzuki T."/>
            <person name="Kawagishi H."/>
            <person name="Hirai H."/>
        </authorList>
    </citation>
    <scope>NUCLEOTIDE SEQUENCE [LARGE SCALE GENOMIC DNA]</scope>
    <source>
        <strain evidence="1 2">YK-624</strain>
    </source>
</reference>
<dbReference type="Gene3D" id="1.10.510.10">
    <property type="entry name" value="Transferase(Phosphotransferase) domain 1"/>
    <property type="match status" value="1"/>
</dbReference>
<comment type="caution">
    <text evidence="1">The sequence shown here is derived from an EMBL/GenBank/DDBJ whole genome shotgun (WGS) entry which is preliminary data.</text>
</comment>